<accession>A0ACA9YEB0</accession>
<protein>
    <submittedName>
        <fullName evidence="1">E3 ubiquitin-protein ligase Hel2p</fullName>
    </submittedName>
</protein>
<evidence type="ECO:0000313" key="1">
    <source>
        <dbReference type="EMBL" id="CAH6723418.1"/>
    </source>
</evidence>
<sequence length="588" mass="67076">MSGSSRVRRASGAKIKKDKPSNKGYANANGGDVEEFDETEQCIICAEKILFAAYSPCQHITCHRCLLRQRVLYGKDLCLVCRTPNDKIVISDDRSKDFNSFSVDKLISDDKYNIYFTSEPVQEKAMGILESKCAFKDCNERFETFKDLQEHIKSAHNKFFCLICSNNKKAFVDELDLYHYKALQTHQTVGDGKGFNGHPACKHCIKKRFYSEDELNIHIRDNHERCHICDQDIPDQADYYKNYDSLYEHFKIDHYVCIVQSCLDKKFVVFRDDIDLTAHMLKEHGNLTGGNKVIIGSRNYQSQLSTFQNIPNRNRNVPGENTDSVKTKKLRLEERAKHYLEYDNEKLSAFLDVNNKYKDNKLTADELYQQYQELFKKQTMEEVTILLSEHAELYPEINSRYIKLNEVINKIKKNNSASEFPILGGRAQSPTVNLHGWGNSPSGSRNNSNDSFPVLQRPTATKKTKPVVQKPIRYTTVTTSKPKPAPVSINNFNGDTNFQPNYLESSSKSQSQSQGWGSETSSSNSSKTDISKFPPLEKKQPKKTFGRVNPVNITPASQWGASSSQPQPKVEDEWGIPVTFKKKGKGKK</sequence>
<name>A0ACA9YEB0_9ASCO</name>
<organism evidence="1 2">
    <name type="scientific">[Candida] jaroonii</name>
    <dbReference type="NCBI Taxonomy" id="467808"/>
    <lineage>
        <taxon>Eukaryota</taxon>
        <taxon>Fungi</taxon>
        <taxon>Dikarya</taxon>
        <taxon>Ascomycota</taxon>
        <taxon>Saccharomycotina</taxon>
        <taxon>Pichiomycetes</taxon>
        <taxon>Debaryomycetaceae</taxon>
        <taxon>Yamadazyma</taxon>
    </lineage>
</organism>
<keyword evidence="2" id="KW-1185">Reference proteome</keyword>
<dbReference type="EMBL" id="CALSDN010000015">
    <property type="protein sequence ID" value="CAH6723418.1"/>
    <property type="molecule type" value="Genomic_DNA"/>
</dbReference>
<gene>
    <name evidence="1" type="ORF">CLIB1444_15S00848</name>
</gene>
<reference evidence="1" key="1">
    <citation type="submission" date="2022-06" db="EMBL/GenBank/DDBJ databases">
        <authorList>
            <person name="Legras J.-L."/>
            <person name="Devillers H."/>
            <person name="Grondin C."/>
        </authorList>
    </citation>
    <scope>NUCLEOTIDE SEQUENCE</scope>
    <source>
        <strain evidence="1">CLIB 1444</strain>
    </source>
</reference>
<proteinExistence type="predicted"/>
<evidence type="ECO:0000313" key="2">
    <source>
        <dbReference type="Proteomes" id="UP001152531"/>
    </source>
</evidence>
<comment type="caution">
    <text evidence="1">The sequence shown here is derived from an EMBL/GenBank/DDBJ whole genome shotgun (WGS) entry which is preliminary data.</text>
</comment>
<dbReference type="Proteomes" id="UP001152531">
    <property type="component" value="Unassembled WGS sequence"/>
</dbReference>